<evidence type="ECO:0000256" key="2">
    <source>
        <dbReference type="ARBA" id="ARBA00022737"/>
    </source>
</evidence>
<evidence type="ECO:0000256" key="1">
    <source>
        <dbReference type="ARBA" id="ARBA00022614"/>
    </source>
</evidence>
<dbReference type="Pfam" id="PF18052">
    <property type="entry name" value="Rx_N"/>
    <property type="match status" value="2"/>
</dbReference>
<dbReference type="InterPro" id="IPR032675">
    <property type="entry name" value="LRR_dom_sf"/>
</dbReference>
<dbReference type="PANTHER" id="PTHR36766">
    <property type="entry name" value="PLANT BROAD-SPECTRUM MILDEW RESISTANCE PROTEIN RPW8"/>
    <property type="match status" value="1"/>
</dbReference>
<dbReference type="InterPro" id="IPR041118">
    <property type="entry name" value="Rx_N"/>
</dbReference>
<feature type="domain" description="AAA+ ATPase" evidence="6">
    <location>
        <begin position="202"/>
        <end position="340"/>
    </location>
</feature>
<dbReference type="Gene3D" id="3.40.50.300">
    <property type="entry name" value="P-loop containing nucleotide triphosphate hydrolases"/>
    <property type="match status" value="2"/>
</dbReference>
<dbReference type="Pfam" id="PF00931">
    <property type="entry name" value="NB-ARC"/>
    <property type="match status" value="2"/>
</dbReference>
<dbReference type="GO" id="GO:0006952">
    <property type="term" value="P:defense response"/>
    <property type="evidence" value="ECO:0007669"/>
    <property type="project" value="UniProtKB-KW"/>
</dbReference>
<dbReference type="Pfam" id="PF23559">
    <property type="entry name" value="WHD_DRP"/>
    <property type="match status" value="2"/>
</dbReference>
<name>A0A6N2MJY0_SALVM</name>
<dbReference type="InterPro" id="IPR038005">
    <property type="entry name" value="RX-like_CC"/>
</dbReference>
<dbReference type="EMBL" id="CAADRP010001841">
    <property type="protein sequence ID" value="VFU54497.1"/>
    <property type="molecule type" value="Genomic_DNA"/>
</dbReference>
<proteinExistence type="predicted"/>
<dbReference type="PRINTS" id="PR00364">
    <property type="entry name" value="DISEASERSIST"/>
</dbReference>
<evidence type="ECO:0000256" key="3">
    <source>
        <dbReference type="ARBA" id="ARBA00022741"/>
    </source>
</evidence>
<dbReference type="InterPro" id="IPR042197">
    <property type="entry name" value="Apaf_helical"/>
</dbReference>
<dbReference type="InterPro" id="IPR003593">
    <property type="entry name" value="AAA+_ATPase"/>
</dbReference>
<dbReference type="GO" id="GO:0051707">
    <property type="term" value="P:response to other organism"/>
    <property type="evidence" value="ECO:0007669"/>
    <property type="project" value="UniProtKB-ARBA"/>
</dbReference>
<dbReference type="InterPro" id="IPR058922">
    <property type="entry name" value="WHD_DRP"/>
</dbReference>
<dbReference type="InterPro" id="IPR002182">
    <property type="entry name" value="NB-ARC"/>
</dbReference>
<dbReference type="GO" id="GO:0005524">
    <property type="term" value="F:ATP binding"/>
    <property type="evidence" value="ECO:0007669"/>
    <property type="project" value="UniProtKB-KW"/>
</dbReference>
<organism evidence="7">
    <name type="scientific">Salix viminalis</name>
    <name type="common">Common osier</name>
    <name type="synonym">Basket willow</name>
    <dbReference type="NCBI Taxonomy" id="40686"/>
    <lineage>
        <taxon>Eukaryota</taxon>
        <taxon>Viridiplantae</taxon>
        <taxon>Streptophyta</taxon>
        <taxon>Embryophyta</taxon>
        <taxon>Tracheophyta</taxon>
        <taxon>Spermatophyta</taxon>
        <taxon>Magnoliopsida</taxon>
        <taxon>eudicotyledons</taxon>
        <taxon>Gunneridae</taxon>
        <taxon>Pentapetalae</taxon>
        <taxon>rosids</taxon>
        <taxon>fabids</taxon>
        <taxon>Malpighiales</taxon>
        <taxon>Salicaceae</taxon>
        <taxon>Saliceae</taxon>
        <taxon>Salix</taxon>
    </lineage>
</organism>
<dbReference type="Gene3D" id="3.80.10.10">
    <property type="entry name" value="Ribonuclease Inhibitor"/>
    <property type="match status" value="2"/>
</dbReference>
<dbReference type="SUPFAM" id="SSF52540">
    <property type="entry name" value="P-loop containing nucleoside triphosphate hydrolases"/>
    <property type="match status" value="2"/>
</dbReference>
<keyword evidence="4" id="KW-0611">Plant defense</keyword>
<dbReference type="CDD" id="cd14798">
    <property type="entry name" value="RX-CC_like"/>
    <property type="match status" value="2"/>
</dbReference>
<dbReference type="PANTHER" id="PTHR36766:SF45">
    <property type="entry name" value="NB-ARC DOMAIN-CONTAINING PROTEIN"/>
    <property type="match status" value="1"/>
</dbReference>
<evidence type="ECO:0000313" key="7">
    <source>
        <dbReference type="EMBL" id="VFU54497.1"/>
    </source>
</evidence>
<evidence type="ECO:0000256" key="4">
    <source>
        <dbReference type="ARBA" id="ARBA00022821"/>
    </source>
</evidence>
<sequence>MRTRANDQNKVKELMDSIKETGLQVPVQEEVSLVGDVKKQAHKLKSNLIDIQSVLEDAERKQVKERAVRVWLDKLKDVCYDMDDVLDEWSYAILTWKTGDAEENIHNQQKIRCSFLGSPCFRLNQVVRRRDIALKIKEVSEKVDEIANERARHGLQINRGTDEIQRLISTSLVDELNVCGRDDEKKIIVSKLLTESSREARDVDVISLVGLGGIGKTTLAQLAFNDVEVTDYFEKKIWVCVSEPFDEVRIAKDILEQLEGSKPNLAGLQSLLQSVSRSIKEVRVLLVLDDVWTEDHRQWEQLKPSLAGCARGSRILVTTRNGDVAKMMGTDHQIDIETLSDNACLSIFNHVAFHERSEDERERLTDIGNKIANKCKGLPLVAKVLGGLMQSKRTREEWEDVLSSELWRLDEVDKNKVEKKIFLPLLLSYYDLPLVARRCFLYCAMFPKDYVMEKDELVKMWMAQGYLTGTGNRDMEIVGEQSLNLSWCSIEEIPKEVGKLIHLRHLNLEGCEELVSLPETMCGLCNLQSLDVRGCESLNELPGAIGKLIKLRHLCIYDSGVAFMPKGIERLTCLRTLDCFIVCGGGENESKAANLRELKDLNHIGGRLEIRNLQGGGIEDAAEAQLKNKKRLLCLILKFDSDSDDDILIEVLQPPSDLIGLFIYNYRGIGLPNWMMALTRLQELALGGCRNLEVLPPLGRLPNLERLGLYNLGVRRLDAGFLGIEEVENANNINEGEIARVTAFPKLKKLDIWGVEEWDGIEMRVGEEDATTTSIFIIMPQLQQLDVRPFGASLLVSCFEKKVYGCTRYTDDMELDDVVHTAILTLTEGRRVKNLSSGDVKKWKSDKVKEEVNLVGGVKKQVDKLKSNLIDIQSVLEDAERKQVKEKAVKVWLDKLKDVCYDMDDVLDEWSYAILTWKTGDAEENIHNQQKIRCSFLGSPCFCLNQVVQRRDIALKIKEVSEKVDEIAKAKAMYGFQLYKATDHELQRPTSTHIFDESSVSGRDGEKKSVVSMLLDEISKEAQDVVVISLVGLGGIGKTTLAQLAFNDAEVMAHFEKKIWVCVSEPFDEVRIAKAILEQLEGSTPNLAELQSLLPRVSQSINGIRVLLVLDDVWTENHRQWEQLKQSLASCARGSRILVTTRKGAVATMIGTDHRIDIETLSDDECRSIFNHVAFYKRSKQERERLEDIGYKIASKCKGLPLVAKVLGGLMQSKRTREEWEDVLSSELWGLDEVDKDKVEKEIFQPLLLSYYDLPSVVRRCFLYCAMFPKDYDMRKDELVKMWMAQGYLKGTGSRDMEVVGEQHIQVLATRSFFQDIRKSLNLSRSSIEEIPKEVGKLIHLRHLNLEWCEELVSLPETMCDLCNLQSLDVIRCSSLKELPLAIGKLVNLRHLCIDGSSVAFMPKGIERLTYLRTLERFTLGGGGENESKAANLRELKNLDHIGGSLVIENLRGGGIEDAAEAQLKNKKRLLCLELHFCDNHEDDNLIEVLQPPSDLERLGIYKYRGIVLPEWMMALTRLQELELHDCTNLEVLPPLGRLPNLERLVLRKVGVRRLDVGFLGTEEVENANINEGEIAKVTAFPKLKTLHLSFLEELEEWDGIERRVGEEDATTTSIFIIMPQLQYLVVPEVLYSLISEATCSTTPFIFVSQH</sequence>
<gene>
    <name evidence="7" type="ORF">SVIM_LOCUS381365</name>
</gene>
<dbReference type="InterPro" id="IPR027417">
    <property type="entry name" value="P-loop_NTPase"/>
</dbReference>
<keyword evidence="1" id="KW-0433">Leucine-rich repeat</keyword>
<dbReference type="Pfam" id="PF25019">
    <property type="entry name" value="LRR_R13L1-DRL21"/>
    <property type="match status" value="2"/>
</dbReference>
<dbReference type="GO" id="GO:0043531">
    <property type="term" value="F:ADP binding"/>
    <property type="evidence" value="ECO:0007669"/>
    <property type="project" value="InterPro"/>
</dbReference>
<dbReference type="Gene3D" id="1.10.8.430">
    <property type="entry name" value="Helical domain of apoptotic protease-activating factors"/>
    <property type="match status" value="2"/>
</dbReference>
<dbReference type="SMART" id="SM00382">
    <property type="entry name" value="AAA"/>
    <property type="match status" value="2"/>
</dbReference>
<reference evidence="7" key="1">
    <citation type="submission" date="2019-03" db="EMBL/GenBank/DDBJ databases">
        <authorList>
            <person name="Mank J."/>
            <person name="Almeida P."/>
        </authorList>
    </citation>
    <scope>NUCLEOTIDE SEQUENCE</scope>
    <source>
        <strain evidence="7">78183</strain>
    </source>
</reference>
<accession>A0A6N2MJY0</accession>
<protein>
    <recommendedName>
        <fullName evidence="6">AAA+ ATPase domain-containing protein</fullName>
    </recommendedName>
</protein>
<evidence type="ECO:0000256" key="5">
    <source>
        <dbReference type="ARBA" id="ARBA00022840"/>
    </source>
</evidence>
<feature type="domain" description="AAA+ ATPase" evidence="6">
    <location>
        <begin position="1024"/>
        <end position="1162"/>
    </location>
</feature>
<keyword evidence="5" id="KW-0067">ATP-binding</keyword>
<keyword evidence="2" id="KW-0677">Repeat</keyword>
<evidence type="ECO:0000259" key="6">
    <source>
        <dbReference type="SMART" id="SM00382"/>
    </source>
</evidence>
<dbReference type="SUPFAM" id="SSF52058">
    <property type="entry name" value="L domain-like"/>
    <property type="match status" value="2"/>
</dbReference>
<keyword evidence="3" id="KW-0547">Nucleotide-binding</keyword>
<dbReference type="Gene3D" id="1.20.5.4130">
    <property type="match status" value="2"/>
</dbReference>
<dbReference type="InterPro" id="IPR056789">
    <property type="entry name" value="LRR_R13L1-DRL21"/>
</dbReference>